<dbReference type="GO" id="GO:0000109">
    <property type="term" value="C:nucleotide-excision repair complex"/>
    <property type="evidence" value="ECO:0007669"/>
    <property type="project" value="TreeGrafter"/>
</dbReference>
<dbReference type="GO" id="GO:0000209">
    <property type="term" value="P:protein polyubiquitination"/>
    <property type="evidence" value="ECO:0007669"/>
    <property type="project" value="TreeGrafter"/>
</dbReference>
<evidence type="ECO:0000313" key="6">
    <source>
        <dbReference type="EMBL" id="ODV78452.1"/>
    </source>
</evidence>
<dbReference type="InterPro" id="IPR042238">
    <property type="entry name" value="Rad28/ERCC8/Ckn1/ATCSA-1"/>
</dbReference>
<dbReference type="OrthoDB" id="361494at2759"/>
<dbReference type="PROSITE" id="PS50082">
    <property type="entry name" value="WD_REPEATS_2"/>
    <property type="match status" value="4"/>
</dbReference>
<organism evidence="6 7">
    <name type="scientific">Suhomyces tanzawaensis NRRL Y-17324</name>
    <dbReference type="NCBI Taxonomy" id="984487"/>
    <lineage>
        <taxon>Eukaryota</taxon>
        <taxon>Fungi</taxon>
        <taxon>Dikarya</taxon>
        <taxon>Ascomycota</taxon>
        <taxon>Saccharomycotina</taxon>
        <taxon>Pichiomycetes</taxon>
        <taxon>Debaryomycetaceae</taxon>
        <taxon>Suhomyces</taxon>
    </lineage>
</organism>
<gene>
    <name evidence="6" type="ORF">CANTADRAFT_53467</name>
</gene>
<dbReference type="AlphaFoldDB" id="A0A1E4SGB7"/>
<dbReference type="Pfam" id="PF00400">
    <property type="entry name" value="WD40"/>
    <property type="match status" value="4"/>
</dbReference>
<feature type="repeat" description="WD" evidence="5">
    <location>
        <begin position="42"/>
        <end position="83"/>
    </location>
</feature>
<dbReference type="InterPro" id="IPR019775">
    <property type="entry name" value="WD40_repeat_CS"/>
</dbReference>
<feature type="repeat" description="WD" evidence="5">
    <location>
        <begin position="268"/>
        <end position="301"/>
    </location>
</feature>
<dbReference type="EMBL" id="KV453913">
    <property type="protein sequence ID" value="ODV78452.1"/>
    <property type="molecule type" value="Genomic_DNA"/>
</dbReference>
<dbReference type="InterPro" id="IPR001680">
    <property type="entry name" value="WD40_rpt"/>
</dbReference>
<dbReference type="PANTHER" id="PTHR46202">
    <property type="entry name" value="DNA EXCISION REPAIR PROTEIN ERCC-8"/>
    <property type="match status" value="1"/>
</dbReference>
<dbReference type="GO" id="GO:0031464">
    <property type="term" value="C:Cul4A-RING E3 ubiquitin ligase complex"/>
    <property type="evidence" value="ECO:0007669"/>
    <property type="project" value="TreeGrafter"/>
</dbReference>
<keyword evidence="3" id="KW-0227">DNA damage</keyword>
<dbReference type="PROSITE" id="PS50294">
    <property type="entry name" value="WD_REPEATS_REGION"/>
    <property type="match status" value="4"/>
</dbReference>
<feature type="repeat" description="WD" evidence="5">
    <location>
        <begin position="204"/>
        <end position="246"/>
    </location>
</feature>
<evidence type="ECO:0000256" key="4">
    <source>
        <dbReference type="ARBA" id="ARBA00023204"/>
    </source>
</evidence>
<feature type="repeat" description="WD" evidence="5">
    <location>
        <begin position="113"/>
        <end position="155"/>
    </location>
</feature>
<dbReference type="InterPro" id="IPR015943">
    <property type="entry name" value="WD40/YVTN_repeat-like_dom_sf"/>
</dbReference>
<dbReference type="PRINTS" id="PR00320">
    <property type="entry name" value="GPROTEINBRPT"/>
</dbReference>
<reference evidence="7" key="1">
    <citation type="submission" date="2016-05" db="EMBL/GenBank/DDBJ databases">
        <title>Comparative genomics of biotechnologically important yeasts.</title>
        <authorList>
            <consortium name="DOE Joint Genome Institute"/>
            <person name="Riley R."/>
            <person name="Haridas S."/>
            <person name="Wolfe K.H."/>
            <person name="Lopes M.R."/>
            <person name="Hittinger C.T."/>
            <person name="Goker M."/>
            <person name="Salamov A."/>
            <person name="Wisecaver J."/>
            <person name="Long T.M."/>
            <person name="Aerts A.L."/>
            <person name="Barry K."/>
            <person name="Choi C."/>
            <person name="Clum A."/>
            <person name="Coughlan A.Y."/>
            <person name="Deshpande S."/>
            <person name="Douglass A.P."/>
            <person name="Hanson S.J."/>
            <person name="Klenk H.-P."/>
            <person name="Labutti K."/>
            <person name="Lapidus A."/>
            <person name="Lindquist E."/>
            <person name="Lipzen A."/>
            <person name="Meier-Kolthoff J.P."/>
            <person name="Ohm R.A."/>
            <person name="Otillar R.P."/>
            <person name="Pangilinan J."/>
            <person name="Peng Y."/>
            <person name="Rokas A."/>
            <person name="Rosa C.A."/>
            <person name="Scheuner C."/>
            <person name="Sibirny A.A."/>
            <person name="Slot J.C."/>
            <person name="Stielow J.B."/>
            <person name="Sun H."/>
            <person name="Kurtzman C.P."/>
            <person name="Blackwell M."/>
            <person name="Grigoriev I.V."/>
            <person name="Jeffries T.W."/>
        </authorList>
    </citation>
    <scope>NUCLEOTIDE SEQUENCE [LARGE SCALE GENOMIC DNA]</scope>
    <source>
        <strain evidence="7">NRRL Y-17324</strain>
    </source>
</reference>
<dbReference type="GO" id="GO:0043161">
    <property type="term" value="P:proteasome-mediated ubiquitin-dependent protein catabolic process"/>
    <property type="evidence" value="ECO:0007669"/>
    <property type="project" value="TreeGrafter"/>
</dbReference>
<dbReference type="SMART" id="SM00320">
    <property type="entry name" value="WD40"/>
    <property type="match status" value="5"/>
</dbReference>
<keyword evidence="1 5" id="KW-0853">WD repeat</keyword>
<dbReference type="RefSeq" id="XP_020063574.1">
    <property type="nucleotide sequence ID" value="XM_020210215.1"/>
</dbReference>
<dbReference type="Gene3D" id="2.130.10.10">
    <property type="entry name" value="YVTN repeat-like/Quinoprotein amine dehydrogenase"/>
    <property type="match status" value="1"/>
</dbReference>
<dbReference type="GeneID" id="30984351"/>
<proteinExistence type="predicted"/>
<dbReference type="PROSITE" id="PS00678">
    <property type="entry name" value="WD_REPEATS_1"/>
    <property type="match status" value="3"/>
</dbReference>
<name>A0A1E4SGB7_9ASCO</name>
<dbReference type="InterPro" id="IPR036322">
    <property type="entry name" value="WD40_repeat_dom_sf"/>
</dbReference>
<dbReference type="PANTHER" id="PTHR46202:SF1">
    <property type="entry name" value="DNA EXCISION REPAIR PROTEIN ERCC-8"/>
    <property type="match status" value="1"/>
</dbReference>
<evidence type="ECO:0000256" key="5">
    <source>
        <dbReference type="PROSITE-ProRule" id="PRU00221"/>
    </source>
</evidence>
<evidence type="ECO:0000313" key="7">
    <source>
        <dbReference type="Proteomes" id="UP000094285"/>
    </source>
</evidence>
<accession>A0A1E4SGB7</accession>
<dbReference type="STRING" id="984487.A0A1E4SGB7"/>
<evidence type="ECO:0000256" key="3">
    <source>
        <dbReference type="ARBA" id="ARBA00022763"/>
    </source>
</evidence>
<evidence type="ECO:0000256" key="2">
    <source>
        <dbReference type="ARBA" id="ARBA00022737"/>
    </source>
</evidence>
<dbReference type="SUPFAM" id="SSF50978">
    <property type="entry name" value="WD40 repeat-like"/>
    <property type="match status" value="1"/>
</dbReference>
<keyword evidence="4" id="KW-0234">DNA repair</keyword>
<dbReference type="GO" id="GO:0006283">
    <property type="term" value="P:transcription-coupled nucleotide-excision repair"/>
    <property type="evidence" value="ECO:0007669"/>
    <property type="project" value="InterPro"/>
</dbReference>
<keyword evidence="2" id="KW-0677">Repeat</keyword>
<dbReference type="InterPro" id="IPR020472">
    <property type="entry name" value="WD40_PAC1"/>
</dbReference>
<sequence length="445" mass="49690">MQSLLLDRAVGAIGNVEFATTVSETSLSFLKQNALTSVFPHNCHHNASVNSMSLEGDNRFLLSGCADSSIKLWDLQSQEHKEEVEQKHHSDYDNYDFDHPGSTFANIATIPRKSAHNFGVSSIQWWPYDSGMFVSASFDHTVKVWDTNELLPVHTFEMNNRVYSIDVNGSKTSTYSVSALVAVGSDQPFIRLLDLRSTSSAQMLTGHKGKTLCVKWHPQDPNILASGGYDGEVKIWDIRRSKSCLARLDMLRTNLQSLHSDNLTKASVKAHLGPVNGLLWNELGTTLFTAGNDDKVRVWDMVSSLAPPINKLVNFGPLTRNKYPQCTPMVLNPVAESELQYLLFPSDTGDVFMFRTVDGKMVSRLSRKGTKNNGRTTSMVNAGAFTGTYYCGTMDGEIITWSPHWDTPNQRDLIPESLDIDSHENRDRLAQEAKDIIDKDSNFNF</sequence>
<evidence type="ECO:0000256" key="1">
    <source>
        <dbReference type="ARBA" id="ARBA00022574"/>
    </source>
</evidence>
<keyword evidence="7" id="KW-1185">Reference proteome</keyword>
<protein>
    <submittedName>
        <fullName evidence="6">WD40 repeat-like protein</fullName>
    </submittedName>
</protein>
<dbReference type="Proteomes" id="UP000094285">
    <property type="component" value="Unassembled WGS sequence"/>
</dbReference>